<keyword evidence="3" id="KW-1185">Reference proteome</keyword>
<protein>
    <submittedName>
        <fullName evidence="2">Sporulation protein, YlmC/YmxH family</fullName>
    </submittedName>
</protein>
<proteinExistence type="predicted"/>
<evidence type="ECO:0000313" key="3">
    <source>
        <dbReference type="Proteomes" id="UP000184114"/>
    </source>
</evidence>
<dbReference type="InterPro" id="IPR027275">
    <property type="entry name" value="PRC-brl_dom"/>
</dbReference>
<dbReference type="NCBIfam" id="TIGR02888">
    <property type="entry name" value="spore_YlmC_YmxH"/>
    <property type="match status" value="1"/>
</dbReference>
<accession>A0A1M4SIN2</accession>
<dbReference type="PANTHER" id="PTHR40061">
    <property type="entry name" value="SPORULATION PROTEIN YLMC-RELATED"/>
    <property type="match status" value="1"/>
</dbReference>
<evidence type="ECO:0000259" key="1">
    <source>
        <dbReference type="Pfam" id="PF05239"/>
    </source>
</evidence>
<dbReference type="PANTHER" id="PTHR40061:SF2">
    <property type="entry name" value="PRC-BARREL DOMAIN-CONTAINING PROTEIN"/>
    <property type="match status" value="1"/>
</dbReference>
<dbReference type="GeneID" id="90995026"/>
<dbReference type="InterPro" id="IPR011033">
    <property type="entry name" value="PRC_barrel-like_sf"/>
</dbReference>
<dbReference type="Proteomes" id="UP000184114">
    <property type="component" value="Unassembled WGS sequence"/>
</dbReference>
<dbReference type="EMBL" id="FQTY01000001">
    <property type="protein sequence ID" value="SHE31847.1"/>
    <property type="molecule type" value="Genomic_DNA"/>
</dbReference>
<organism evidence="2 3">
    <name type="scientific">Tissierella praeacuta DSM 18095</name>
    <dbReference type="NCBI Taxonomy" id="1123404"/>
    <lineage>
        <taxon>Bacteria</taxon>
        <taxon>Bacillati</taxon>
        <taxon>Bacillota</taxon>
        <taxon>Tissierellia</taxon>
        <taxon>Tissierellales</taxon>
        <taxon>Tissierellaceae</taxon>
        <taxon>Tissierella</taxon>
    </lineage>
</organism>
<evidence type="ECO:0000313" key="2">
    <source>
        <dbReference type="EMBL" id="SHE31847.1"/>
    </source>
</evidence>
<name>A0A1M4SIN2_9FIRM</name>
<gene>
    <name evidence="2" type="ORF">SAMN02745784_00333</name>
</gene>
<reference evidence="3" key="1">
    <citation type="submission" date="2016-11" db="EMBL/GenBank/DDBJ databases">
        <authorList>
            <person name="Varghese N."/>
            <person name="Submissions S."/>
        </authorList>
    </citation>
    <scope>NUCLEOTIDE SEQUENCE [LARGE SCALE GENOMIC DNA]</scope>
    <source>
        <strain evidence="3">DSM 18095</strain>
    </source>
</reference>
<dbReference type="AlphaFoldDB" id="A0A1M4SIN2"/>
<dbReference type="RefSeq" id="WP_072972285.1">
    <property type="nucleotide sequence ID" value="NZ_FQTY01000001.1"/>
</dbReference>
<dbReference type="Pfam" id="PF05239">
    <property type="entry name" value="PRC"/>
    <property type="match status" value="1"/>
</dbReference>
<sequence>MRLSELGQKEIVNLNNGGRLGMIIDSDLLIDEETGKIISLLVPEKRLGLRILGLESNDIEIPWNTIRKIGYDMIIIEIE</sequence>
<dbReference type="SUPFAM" id="SSF50346">
    <property type="entry name" value="PRC-barrel domain"/>
    <property type="match status" value="1"/>
</dbReference>
<dbReference type="STRING" id="1123404.SAMN02745784_00333"/>
<dbReference type="Gene3D" id="2.30.30.240">
    <property type="entry name" value="PRC-barrel domain"/>
    <property type="match status" value="1"/>
</dbReference>
<dbReference type="InterPro" id="IPR014238">
    <property type="entry name" value="Spore_YlmC/YmxH"/>
</dbReference>
<feature type="domain" description="PRC-barrel" evidence="1">
    <location>
        <begin position="1"/>
        <end position="77"/>
    </location>
</feature>